<dbReference type="Gene3D" id="3.40.50.150">
    <property type="entry name" value="Vaccinia Virus protein VP39"/>
    <property type="match status" value="1"/>
</dbReference>
<dbReference type="REBASE" id="856981">
    <property type="entry name" value="M.SspR39ORF25160P"/>
</dbReference>
<dbReference type="GO" id="GO:0032259">
    <property type="term" value="P:methylation"/>
    <property type="evidence" value="ECO:0007669"/>
    <property type="project" value="UniProtKB-KW"/>
</dbReference>
<evidence type="ECO:0000256" key="1">
    <source>
        <dbReference type="SAM" id="MobiDB-lite"/>
    </source>
</evidence>
<dbReference type="GO" id="GO:0008170">
    <property type="term" value="F:N-methyltransferase activity"/>
    <property type="evidence" value="ECO:0007669"/>
    <property type="project" value="InterPro"/>
</dbReference>
<feature type="domain" description="DNA methylase adenine-specific" evidence="2">
    <location>
        <begin position="43"/>
        <end position="253"/>
    </location>
</feature>
<gene>
    <name evidence="3" type="ORF">AB5J52_25160</name>
</gene>
<feature type="compositionally biased region" description="Polar residues" evidence="1">
    <location>
        <begin position="390"/>
        <end position="402"/>
    </location>
</feature>
<dbReference type="Pfam" id="PF02384">
    <property type="entry name" value="N6_Mtase"/>
    <property type="match status" value="1"/>
</dbReference>
<accession>A0AB39QRL9</accession>
<keyword evidence="3" id="KW-0489">Methyltransferase</keyword>
<evidence type="ECO:0000259" key="2">
    <source>
        <dbReference type="Pfam" id="PF02384"/>
    </source>
</evidence>
<reference evidence="3" key="1">
    <citation type="submission" date="2024-07" db="EMBL/GenBank/DDBJ databases">
        <authorList>
            <person name="Yu S.T."/>
        </authorList>
    </citation>
    <scope>NUCLEOTIDE SEQUENCE</scope>
    <source>
        <strain evidence="3">R39</strain>
    </source>
</reference>
<name>A0AB39QRL9_9ACTN</name>
<dbReference type="SUPFAM" id="SSF53335">
    <property type="entry name" value="S-adenosyl-L-methionine-dependent methyltransferases"/>
    <property type="match status" value="1"/>
</dbReference>
<dbReference type="InterPro" id="IPR029063">
    <property type="entry name" value="SAM-dependent_MTases_sf"/>
</dbReference>
<sequence length="470" mass="50633">MTAALVHIGSTLSEGEPGKSGEVPEEMSSVVDRLVEERSAPRLFEDLISRYLASVGRSGAQAVSSPRLVRAFAHFAGMADGSAYDPTCGIGSLLLAVAGPRTTLLAGQDTHPGLVRLAQLRTGFTDGPPAQVEAGDSLHDDRIPGLRAQLVVCDPPLGQPDWGREDLLLDPRWELGVPPRAESDFAWLQHCYFHTAPGGRTFIALSPSAAYRKSGRRIRSELVRRGLLASVTALPAGCASSHNMPLLLWEVRRPAMPGDEVRSVRMVDLTSNDPDGSLDPAPDQVADVPLISLLGEDVDLSPTTYVTAAQPNYPNEYAKLRRTLGEQLRELASLLPALPPGLGTGTMDELNAIDVSDLVQAGLVATEGSETISTSDQLDTDYLRGFLRSAGNTRRNTSSTGTHRADLRGAQLPQMDIEQQRRYGEVFRELGEFERRIKEVAKMSDRAARLAYDGLTNGALAPDVKQEGGK</sequence>
<dbReference type="InterPro" id="IPR052916">
    <property type="entry name" value="Type-I_RE_MTase_Subunit"/>
</dbReference>
<feature type="region of interest" description="Disordered" evidence="1">
    <location>
        <begin position="389"/>
        <end position="412"/>
    </location>
</feature>
<dbReference type="RefSeq" id="WP_369224003.1">
    <property type="nucleotide sequence ID" value="NZ_CP163441.1"/>
</dbReference>
<protein>
    <submittedName>
        <fullName evidence="3">Class I SAM-dependent DNA methyltransferase</fullName>
        <ecNumber evidence="3">2.1.1.-</ecNumber>
    </submittedName>
</protein>
<dbReference type="EC" id="2.1.1.-" evidence="3"/>
<dbReference type="PANTHER" id="PTHR42998">
    <property type="entry name" value="TYPE I RESTRICTION ENZYME HINDVIIP M PROTEIN-RELATED"/>
    <property type="match status" value="1"/>
</dbReference>
<keyword evidence="3" id="KW-0808">Transferase</keyword>
<proteinExistence type="predicted"/>
<dbReference type="EMBL" id="CP163441">
    <property type="protein sequence ID" value="XDQ45279.1"/>
    <property type="molecule type" value="Genomic_DNA"/>
</dbReference>
<dbReference type="AlphaFoldDB" id="A0AB39QRL9"/>
<dbReference type="GO" id="GO:0003677">
    <property type="term" value="F:DNA binding"/>
    <property type="evidence" value="ECO:0007669"/>
    <property type="project" value="InterPro"/>
</dbReference>
<organism evidence="3">
    <name type="scientific">Streptomyces sp. R39</name>
    <dbReference type="NCBI Taxonomy" id="3238631"/>
    <lineage>
        <taxon>Bacteria</taxon>
        <taxon>Bacillati</taxon>
        <taxon>Actinomycetota</taxon>
        <taxon>Actinomycetes</taxon>
        <taxon>Kitasatosporales</taxon>
        <taxon>Streptomycetaceae</taxon>
        <taxon>Streptomyces</taxon>
    </lineage>
</organism>
<evidence type="ECO:0000313" key="3">
    <source>
        <dbReference type="EMBL" id="XDQ45279.1"/>
    </source>
</evidence>
<dbReference type="PANTHER" id="PTHR42998:SF1">
    <property type="entry name" value="TYPE I RESTRICTION ENZYME HINDI METHYLASE SUBUNIT"/>
    <property type="match status" value="1"/>
</dbReference>
<dbReference type="InterPro" id="IPR003356">
    <property type="entry name" value="DNA_methylase_A-5"/>
</dbReference>